<keyword evidence="7" id="KW-1185">Reference proteome</keyword>
<dbReference type="Gene3D" id="2.102.10.10">
    <property type="entry name" value="Rieske [2Fe-2S] iron-sulphur domain"/>
    <property type="match status" value="1"/>
</dbReference>
<evidence type="ECO:0000313" key="7">
    <source>
        <dbReference type="Proteomes" id="UP000284250"/>
    </source>
</evidence>
<feature type="domain" description="Rieske" evidence="5">
    <location>
        <begin position="68"/>
        <end position="140"/>
    </location>
</feature>
<proteinExistence type="predicted"/>
<comment type="caution">
    <text evidence="6">The sequence shown here is derived from an EMBL/GenBank/DDBJ whole genome shotgun (WGS) entry which is preliminary data.</text>
</comment>
<evidence type="ECO:0000259" key="5">
    <source>
        <dbReference type="PROSITE" id="PS51296"/>
    </source>
</evidence>
<dbReference type="GO" id="GO:0046872">
    <property type="term" value="F:metal ion binding"/>
    <property type="evidence" value="ECO:0007669"/>
    <property type="project" value="UniProtKB-KW"/>
</dbReference>
<sequence>MDRQNFLQLFVLGSAAAATGCLGGCGSDSKANDPAPPATGIDFTLDLTAPANAQLAAGTGFVYGASNSVLVAKTDTGAYVALQASCTHEGVTLSFDSNTNRVVCPRHGGTYSNTGAVLAGPPPAALKQYSVVQTGTSLRITG</sequence>
<reference evidence="6 7" key="1">
    <citation type="submission" date="2019-01" db="EMBL/GenBank/DDBJ databases">
        <title>Hymenobacter humicola sp. nov., isolated from soils in Antarctica.</title>
        <authorList>
            <person name="Sedlacek I."/>
            <person name="Holochova P."/>
            <person name="Kralova S."/>
            <person name="Pantucek R."/>
            <person name="Stankova E."/>
            <person name="Vrbovska V."/>
            <person name="Kristofova L."/>
            <person name="Svec P."/>
            <person name="Busse H.-J."/>
        </authorList>
    </citation>
    <scope>NUCLEOTIDE SEQUENCE [LARGE SCALE GENOMIC DNA]</scope>
    <source>
        <strain evidence="6 7">CCM 8852</strain>
    </source>
</reference>
<dbReference type="PROSITE" id="PS51257">
    <property type="entry name" value="PROKAR_LIPOPROTEIN"/>
    <property type="match status" value="1"/>
</dbReference>
<dbReference type="RefSeq" id="WP_119655736.1">
    <property type="nucleotide sequence ID" value="NZ_JBHUOI010000001.1"/>
</dbReference>
<dbReference type="EMBL" id="QYCN01000013">
    <property type="protein sequence ID" value="RIY10260.1"/>
    <property type="molecule type" value="Genomic_DNA"/>
</dbReference>
<evidence type="ECO:0000256" key="2">
    <source>
        <dbReference type="ARBA" id="ARBA00022723"/>
    </source>
</evidence>
<keyword evidence="2" id="KW-0479">Metal-binding</keyword>
<name>A0A418QYK9_9BACT</name>
<dbReference type="SUPFAM" id="SSF50022">
    <property type="entry name" value="ISP domain"/>
    <property type="match status" value="1"/>
</dbReference>
<keyword evidence="1" id="KW-0001">2Fe-2S</keyword>
<evidence type="ECO:0000256" key="4">
    <source>
        <dbReference type="ARBA" id="ARBA00023014"/>
    </source>
</evidence>
<dbReference type="Pfam" id="PF00355">
    <property type="entry name" value="Rieske"/>
    <property type="match status" value="1"/>
</dbReference>
<dbReference type="CDD" id="cd03467">
    <property type="entry name" value="Rieske"/>
    <property type="match status" value="1"/>
</dbReference>
<accession>A0A418QYK9</accession>
<dbReference type="InterPro" id="IPR017941">
    <property type="entry name" value="Rieske_2Fe-2S"/>
</dbReference>
<dbReference type="GO" id="GO:0051537">
    <property type="term" value="F:2 iron, 2 sulfur cluster binding"/>
    <property type="evidence" value="ECO:0007669"/>
    <property type="project" value="UniProtKB-KW"/>
</dbReference>
<evidence type="ECO:0000313" key="6">
    <source>
        <dbReference type="EMBL" id="RIY10260.1"/>
    </source>
</evidence>
<protein>
    <submittedName>
        <fullName evidence="6">Rieske (2Fe-2S) protein</fullName>
    </submittedName>
</protein>
<organism evidence="6 7">
    <name type="scientific">Hymenobacter rubripertinctus</name>
    <dbReference type="NCBI Taxonomy" id="2029981"/>
    <lineage>
        <taxon>Bacteria</taxon>
        <taxon>Pseudomonadati</taxon>
        <taxon>Bacteroidota</taxon>
        <taxon>Cytophagia</taxon>
        <taxon>Cytophagales</taxon>
        <taxon>Hymenobacteraceae</taxon>
        <taxon>Hymenobacter</taxon>
    </lineage>
</organism>
<keyword evidence="3" id="KW-0408">Iron</keyword>
<keyword evidence="4" id="KW-0411">Iron-sulfur</keyword>
<dbReference type="OrthoDB" id="165343at2"/>
<dbReference type="AlphaFoldDB" id="A0A418QYK9"/>
<dbReference type="PROSITE" id="PS51296">
    <property type="entry name" value="RIESKE"/>
    <property type="match status" value="1"/>
</dbReference>
<evidence type="ECO:0000256" key="3">
    <source>
        <dbReference type="ARBA" id="ARBA00023004"/>
    </source>
</evidence>
<dbReference type="Proteomes" id="UP000284250">
    <property type="component" value="Unassembled WGS sequence"/>
</dbReference>
<evidence type="ECO:0000256" key="1">
    <source>
        <dbReference type="ARBA" id="ARBA00022714"/>
    </source>
</evidence>
<dbReference type="InterPro" id="IPR036922">
    <property type="entry name" value="Rieske_2Fe-2S_sf"/>
</dbReference>
<gene>
    <name evidence="6" type="ORF">D0T11_10430</name>
</gene>